<dbReference type="Proteomes" id="UP000011705">
    <property type="component" value="Chromosome"/>
</dbReference>
<accession>A0A0E2E7Q4</accession>
<reference evidence="2" key="1">
    <citation type="submission" date="2012-01" db="EMBL/GenBank/DDBJ databases">
        <title>The Genome Sequence of Treponema denticola H-22.</title>
        <authorList>
            <consortium name="The Broad Institute Genome Sequencing Platform"/>
            <person name="Earl A."/>
            <person name="Ward D."/>
            <person name="Feldgarden M."/>
            <person name="Gevers D."/>
            <person name="Blanton J.M."/>
            <person name="Fenno C.J."/>
            <person name="Baranova O.V."/>
            <person name="Mathney J."/>
            <person name="Dewhirst F.E."/>
            <person name="Izard J."/>
            <person name="Young S.K."/>
            <person name="Zeng Q."/>
            <person name="Gargeya S."/>
            <person name="Fitzgerald M."/>
            <person name="Haas B."/>
            <person name="Abouelleil A."/>
            <person name="Alvarado L."/>
            <person name="Arachchi H.M."/>
            <person name="Berlin A."/>
            <person name="Chapman S.B."/>
            <person name="Gearin G."/>
            <person name="Goldberg J."/>
            <person name="Griggs A."/>
            <person name="Gujja S."/>
            <person name="Hansen M."/>
            <person name="Heiman D."/>
            <person name="Howarth C."/>
            <person name="Larimer J."/>
            <person name="Lui A."/>
            <person name="MacDonald P.J.P."/>
            <person name="McCowen C."/>
            <person name="Montmayeur A."/>
            <person name="Murphy C."/>
            <person name="Neiman D."/>
            <person name="Pearson M."/>
            <person name="Priest M."/>
            <person name="Roberts A."/>
            <person name="Saif S."/>
            <person name="Shea T."/>
            <person name="Sisk P."/>
            <person name="Stolte C."/>
            <person name="Sykes S."/>
            <person name="Wortman J."/>
            <person name="Nusbaum C."/>
            <person name="Birren B."/>
        </authorList>
    </citation>
    <scope>NUCLEOTIDE SEQUENCE [LARGE SCALE GENOMIC DNA]</scope>
    <source>
        <strain evidence="2">H-22</strain>
    </source>
</reference>
<dbReference type="EMBL" id="AGDV01000001">
    <property type="protein sequence ID" value="EMB36096.1"/>
    <property type="molecule type" value="Genomic_DNA"/>
</dbReference>
<dbReference type="PATRIC" id="fig|999432.5.peg.297"/>
<protein>
    <submittedName>
        <fullName evidence="2">Uncharacterized protein</fullName>
    </submittedName>
</protein>
<evidence type="ECO:0000313" key="2">
    <source>
        <dbReference type="EMBL" id="EMB36096.1"/>
    </source>
</evidence>
<name>A0A0E2E7Q4_TREDN</name>
<dbReference type="HOGENOM" id="CLU_2002888_0_0_12"/>
<keyword evidence="1" id="KW-0472">Membrane</keyword>
<evidence type="ECO:0000256" key="1">
    <source>
        <dbReference type="SAM" id="Phobius"/>
    </source>
</evidence>
<comment type="caution">
    <text evidence="2">The sequence shown here is derived from an EMBL/GenBank/DDBJ whole genome shotgun (WGS) entry which is preliminary data.</text>
</comment>
<proteinExistence type="predicted"/>
<sequence>MIDLKSKISGIFKNMQVSFSHHRKPVIIIVCALIFILTLSLLLIIFSQKKDDASYSETKKAVLSSKNSDFKSGKIDTDKLQIIDEPLYLPPIQFSREQHKIWEKEEVDYWYEPPAEKDMEELHKQNKKIADKILEAAP</sequence>
<keyword evidence="1" id="KW-0812">Transmembrane</keyword>
<organism evidence="2">
    <name type="scientific">Treponema denticola H-22</name>
    <dbReference type="NCBI Taxonomy" id="999432"/>
    <lineage>
        <taxon>Bacteria</taxon>
        <taxon>Pseudomonadati</taxon>
        <taxon>Spirochaetota</taxon>
        <taxon>Spirochaetia</taxon>
        <taxon>Spirochaetales</taxon>
        <taxon>Treponemataceae</taxon>
        <taxon>Treponema</taxon>
    </lineage>
</organism>
<dbReference type="RefSeq" id="WP_002682881.1">
    <property type="nucleotide sequence ID" value="NZ_CM001795.1"/>
</dbReference>
<dbReference type="AlphaFoldDB" id="A0A0E2E7Q4"/>
<gene>
    <name evidence="2" type="ORF">HMPREF9726_00288</name>
</gene>
<keyword evidence="1" id="KW-1133">Transmembrane helix</keyword>
<feature type="transmembrane region" description="Helical" evidence="1">
    <location>
        <begin position="26"/>
        <end position="46"/>
    </location>
</feature>